<feature type="transmembrane region" description="Helical" evidence="1">
    <location>
        <begin position="47"/>
        <end position="66"/>
    </location>
</feature>
<organism evidence="2">
    <name type="scientific">Arion vulgaris</name>
    <dbReference type="NCBI Taxonomy" id="1028688"/>
    <lineage>
        <taxon>Eukaryota</taxon>
        <taxon>Metazoa</taxon>
        <taxon>Spiralia</taxon>
        <taxon>Lophotrochozoa</taxon>
        <taxon>Mollusca</taxon>
        <taxon>Gastropoda</taxon>
        <taxon>Heterobranchia</taxon>
        <taxon>Euthyneura</taxon>
        <taxon>Panpulmonata</taxon>
        <taxon>Eupulmonata</taxon>
        <taxon>Stylommatophora</taxon>
        <taxon>Helicina</taxon>
        <taxon>Arionoidea</taxon>
        <taxon>Arionidae</taxon>
        <taxon>Arion</taxon>
    </lineage>
</organism>
<accession>A0A0B7BVA9</accession>
<keyword evidence="1" id="KW-1133">Transmembrane helix</keyword>
<evidence type="ECO:0000256" key="1">
    <source>
        <dbReference type="SAM" id="Phobius"/>
    </source>
</evidence>
<feature type="transmembrane region" description="Helical" evidence="1">
    <location>
        <begin position="20"/>
        <end position="41"/>
    </location>
</feature>
<sequence length="70" mass="7818">MINLSRIQTPSTVRGMHSSVSLIFAPVDEVTMYAYLLLIPLSSLQSIGLQQLFATCTGLWLFCFSLENLH</sequence>
<reference evidence="2" key="1">
    <citation type="submission" date="2014-12" db="EMBL/GenBank/DDBJ databases">
        <title>Insight into the proteome of Arion vulgaris.</title>
        <authorList>
            <person name="Aradska J."/>
            <person name="Bulat T."/>
            <person name="Smidak R."/>
            <person name="Sarate P."/>
            <person name="Gangsoo J."/>
            <person name="Sialana F."/>
            <person name="Bilban M."/>
            <person name="Lubec G."/>
        </authorList>
    </citation>
    <scope>NUCLEOTIDE SEQUENCE</scope>
    <source>
        <tissue evidence="2">Skin</tissue>
    </source>
</reference>
<gene>
    <name evidence="2" type="primary">ORF210286</name>
</gene>
<name>A0A0B7BVA9_9EUPU</name>
<dbReference type="EMBL" id="HACG01049215">
    <property type="protein sequence ID" value="CEK96080.1"/>
    <property type="molecule type" value="Transcribed_RNA"/>
</dbReference>
<keyword evidence="1" id="KW-0812">Transmembrane</keyword>
<proteinExistence type="predicted"/>
<keyword evidence="1" id="KW-0472">Membrane</keyword>
<dbReference type="AlphaFoldDB" id="A0A0B7BVA9"/>
<feature type="non-terminal residue" evidence="2">
    <location>
        <position position="70"/>
    </location>
</feature>
<evidence type="ECO:0000313" key="2">
    <source>
        <dbReference type="EMBL" id="CEK96080.1"/>
    </source>
</evidence>
<protein>
    <submittedName>
        <fullName evidence="2">Uncharacterized protein</fullName>
    </submittedName>
</protein>